<dbReference type="RefSeq" id="WP_187723480.1">
    <property type="nucleotide sequence ID" value="NZ_CP060783.1"/>
</dbReference>
<organism evidence="7 8">
    <name type="scientific">Diaphorobacter aerolatus</name>
    <dbReference type="NCBI Taxonomy" id="1288495"/>
    <lineage>
        <taxon>Bacteria</taxon>
        <taxon>Pseudomonadati</taxon>
        <taxon>Pseudomonadota</taxon>
        <taxon>Betaproteobacteria</taxon>
        <taxon>Burkholderiales</taxon>
        <taxon>Comamonadaceae</taxon>
        <taxon>Diaphorobacter</taxon>
    </lineage>
</organism>
<evidence type="ECO:0000256" key="3">
    <source>
        <dbReference type="ARBA" id="ARBA00022679"/>
    </source>
</evidence>
<dbReference type="Pfam" id="PF01553">
    <property type="entry name" value="Acyltransferase"/>
    <property type="match status" value="1"/>
</dbReference>
<dbReference type="EMBL" id="CP060783">
    <property type="protein sequence ID" value="QNP47800.1"/>
    <property type="molecule type" value="Genomic_DNA"/>
</dbReference>
<dbReference type="AlphaFoldDB" id="A0A7H0GHN4"/>
<evidence type="ECO:0000256" key="5">
    <source>
        <dbReference type="ARBA" id="ARBA00023315"/>
    </source>
</evidence>
<dbReference type="Proteomes" id="UP000516028">
    <property type="component" value="Chromosome"/>
</dbReference>
<evidence type="ECO:0000313" key="8">
    <source>
        <dbReference type="Proteomes" id="UP000516028"/>
    </source>
</evidence>
<comment type="pathway">
    <text evidence="1">Lipid metabolism.</text>
</comment>
<keyword evidence="8" id="KW-1185">Reference proteome</keyword>
<keyword evidence="4" id="KW-0443">Lipid metabolism</keyword>
<dbReference type="GO" id="GO:0006654">
    <property type="term" value="P:phosphatidic acid biosynthetic process"/>
    <property type="evidence" value="ECO:0007669"/>
    <property type="project" value="TreeGrafter"/>
</dbReference>
<evidence type="ECO:0000256" key="2">
    <source>
        <dbReference type="ARBA" id="ARBA00022516"/>
    </source>
</evidence>
<accession>A0A7H0GHN4</accession>
<dbReference type="CDD" id="cd07989">
    <property type="entry name" value="LPLAT_AGPAT-like"/>
    <property type="match status" value="1"/>
</dbReference>
<name>A0A7H0GHN4_9BURK</name>
<dbReference type="GO" id="GO:0003841">
    <property type="term" value="F:1-acylglycerol-3-phosphate O-acyltransferase activity"/>
    <property type="evidence" value="ECO:0007669"/>
    <property type="project" value="TreeGrafter"/>
</dbReference>
<keyword evidence="2" id="KW-0444">Lipid biosynthesis</keyword>
<evidence type="ECO:0000256" key="4">
    <source>
        <dbReference type="ARBA" id="ARBA00023098"/>
    </source>
</evidence>
<dbReference type="PANTHER" id="PTHR10434">
    <property type="entry name" value="1-ACYL-SN-GLYCEROL-3-PHOSPHATE ACYLTRANSFERASE"/>
    <property type="match status" value="1"/>
</dbReference>
<evidence type="ECO:0000259" key="6">
    <source>
        <dbReference type="SMART" id="SM00563"/>
    </source>
</evidence>
<evidence type="ECO:0000256" key="1">
    <source>
        <dbReference type="ARBA" id="ARBA00005189"/>
    </source>
</evidence>
<gene>
    <name evidence="7" type="ORF">H9K75_16765</name>
</gene>
<protein>
    <submittedName>
        <fullName evidence="7">1-acyl-sn-glycerol-3-phosphate acyltransferase</fullName>
    </submittedName>
</protein>
<dbReference type="SUPFAM" id="SSF69593">
    <property type="entry name" value="Glycerol-3-phosphate (1)-acyltransferase"/>
    <property type="match status" value="1"/>
</dbReference>
<feature type="domain" description="Phospholipid/glycerol acyltransferase" evidence="6">
    <location>
        <begin position="68"/>
        <end position="180"/>
    </location>
</feature>
<keyword evidence="3 7" id="KW-0808">Transferase</keyword>
<dbReference type="KEGG" id="daer:H9K75_16765"/>
<dbReference type="InterPro" id="IPR002123">
    <property type="entry name" value="Plipid/glycerol_acylTrfase"/>
</dbReference>
<evidence type="ECO:0000313" key="7">
    <source>
        <dbReference type="EMBL" id="QNP47800.1"/>
    </source>
</evidence>
<sequence>MKRGALAIWRCLRLLAHALHGLLVVLLVFPRLTQQQQQARVQAWALKLVTHAGVTLEVRGEPVLAGPVLMVANHLSWLDIPVLHAARYCRFISKSDVRDWPIVGALATAAGTLYIERTSRRDALRMVQSMHEALEQREVLAVFPEGTTGNGRELLPFHANLLQAAITAQAPVQPIGIRFADRHTGEVSYAPSYVDDETLLGSIWRTLVAPPLVAVVHYGALEMPDDQDRRTWSQHLHARVDALRKD</sequence>
<proteinExistence type="predicted"/>
<reference evidence="7 8" key="1">
    <citation type="submission" date="2020-08" db="EMBL/GenBank/DDBJ databases">
        <title>Genome sequence of Diaphorobacter aerolatus KACC 16536T.</title>
        <authorList>
            <person name="Hyun D.-W."/>
            <person name="Bae J.-W."/>
        </authorList>
    </citation>
    <scope>NUCLEOTIDE SEQUENCE [LARGE SCALE GENOMIC DNA]</scope>
    <source>
        <strain evidence="7 8">KACC 16536</strain>
    </source>
</reference>
<dbReference type="SMART" id="SM00563">
    <property type="entry name" value="PlsC"/>
    <property type="match status" value="1"/>
</dbReference>
<dbReference type="PANTHER" id="PTHR10434:SF64">
    <property type="entry name" value="1-ACYL-SN-GLYCEROL-3-PHOSPHATE ACYLTRANSFERASE-RELATED"/>
    <property type="match status" value="1"/>
</dbReference>
<keyword evidence="5 7" id="KW-0012">Acyltransferase</keyword>